<proteinExistence type="predicted"/>
<dbReference type="RefSeq" id="WP_013044622.1">
    <property type="nucleotide sequence ID" value="NC_014008.1"/>
</dbReference>
<dbReference type="Proteomes" id="UP000000925">
    <property type="component" value="Chromosome"/>
</dbReference>
<organism evidence="1 2">
    <name type="scientific">Coraliomargarita akajimensis (strain DSM 45221 / IAM 15411 / JCM 23193 / KCTC 12865 / 04OKA010-24)</name>
    <dbReference type="NCBI Taxonomy" id="583355"/>
    <lineage>
        <taxon>Bacteria</taxon>
        <taxon>Pseudomonadati</taxon>
        <taxon>Verrucomicrobiota</taxon>
        <taxon>Opitutia</taxon>
        <taxon>Puniceicoccales</taxon>
        <taxon>Coraliomargaritaceae</taxon>
        <taxon>Coraliomargarita</taxon>
    </lineage>
</organism>
<protein>
    <submittedName>
        <fullName evidence="1">Uncharacterized protein</fullName>
    </submittedName>
</protein>
<evidence type="ECO:0000313" key="1">
    <source>
        <dbReference type="EMBL" id="ADE55900.1"/>
    </source>
</evidence>
<sequence length="162" mass="17558">MTTHPIITAACALALLFMVGGCASFYKPEVKDPAQLCEISGSSLKDEAIFLGSVAVHLINNQQAHSTLHLGKTTAPVKIDAGTHDLLIHARYTRSFFSASYEAYLPITATFAEGGRYMVKGKVTNDSVHAWIEDRSANQRISEVVTTQSTVVPVEPVVPVYH</sequence>
<dbReference type="STRING" id="583355.Caka_2887"/>
<dbReference type="KEGG" id="caa:Caka_2887"/>
<reference evidence="1 2" key="1">
    <citation type="journal article" date="2010" name="Stand. Genomic Sci.">
        <title>Complete genome sequence of Coraliomargarita akajimensis type strain (04OKA010-24).</title>
        <authorList>
            <person name="Mavromatis K."/>
            <person name="Abt B."/>
            <person name="Brambilla E."/>
            <person name="Lapidus A."/>
            <person name="Copeland A."/>
            <person name="Deshpande S."/>
            <person name="Nolan M."/>
            <person name="Lucas S."/>
            <person name="Tice H."/>
            <person name="Cheng J.F."/>
            <person name="Han C."/>
            <person name="Detter J.C."/>
            <person name="Woyke T."/>
            <person name="Goodwin L."/>
            <person name="Pitluck S."/>
            <person name="Held B."/>
            <person name="Brettin T."/>
            <person name="Tapia R."/>
            <person name="Ivanova N."/>
            <person name="Mikhailova N."/>
            <person name="Pati A."/>
            <person name="Liolios K."/>
            <person name="Chen A."/>
            <person name="Palaniappan K."/>
            <person name="Land M."/>
            <person name="Hauser L."/>
            <person name="Chang Y.J."/>
            <person name="Jeffries C.D."/>
            <person name="Rohde M."/>
            <person name="Goker M."/>
            <person name="Bristow J."/>
            <person name="Eisen J.A."/>
            <person name="Markowitz V."/>
            <person name="Hugenholtz P."/>
            <person name="Klenk H.P."/>
            <person name="Kyrpides N.C."/>
        </authorList>
    </citation>
    <scope>NUCLEOTIDE SEQUENCE [LARGE SCALE GENOMIC DNA]</scope>
    <source>
        <strain evidence="2">DSM 45221 / IAM 15411 / JCM 23193 / KCTC 12865</strain>
    </source>
</reference>
<name>D5ER56_CORAD</name>
<keyword evidence="2" id="KW-1185">Reference proteome</keyword>
<accession>D5ER56</accession>
<evidence type="ECO:0000313" key="2">
    <source>
        <dbReference type="Proteomes" id="UP000000925"/>
    </source>
</evidence>
<dbReference type="EMBL" id="CP001998">
    <property type="protein sequence ID" value="ADE55900.1"/>
    <property type="molecule type" value="Genomic_DNA"/>
</dbReference>
<dbReference type="AlphaFoldDB" id="D5ER56"/>
<dbReference type="HOGENOM" id="CLU_1632581_0_0_0"/>
<gene>
    <name evidence="1" type="ordered locus">Caka_2887</name>
</gene>